<feature type="chain" id="PRO_5027995949" evidence="1">
    <location>
        <begin position="33"/>
        <end position="98"/>
    </location>
</feature>
<evidence type="ECO:0000256" key="1">
    <source>
        <dbReference type="SAM" id="SignalP"/>
    </source>
</evidence>
<proteinExistence type="predicted"/>
<comment type="caution">
    <text evidence="2">The sequence shown here is derived from an EMBL/GenBank/DDBJ whole genome shotgun (WGS) entry which is preliminary data.</text>
</comment>
<evidence type="ECO:0000313" key="2">
    <source>
        <dbReference type="EMBL" id="HGY10659.1"/>
    </source>
</evidence>
<reference evidence="2" key="1">
    <citation type="journal article" date="2020" name="mSystems">
        <title>Genome- and Community-Level Interaction Insights into Carbon Utilization and Element Cycling Functions of Hydrothermarchaeota in Hydrothermal Sediment.</title>
        <authorList>
            <person name="Zhou Z."/>
            <person name="Liu Y."/>
            <person name="Xu W."/>
            <person name="Pan J."/>
            <person name="Luo Z.H."/>
            <person name="Li M."/>
        </authorList>
    </citation>
    <scope>NUCLEOTIDE SEQUENCE [LARGE SCALE GENOMIC DNA]</scope>
    <source>
        <strain evidence="2">HyVt-570</strain>
    </source>
</reference>
<feature type="signal peptide" evidence="1">
    <location>
        <begin position="1"/>
        <end position="32"/>
    </location>
</feature>
<name>A0A7C4ZIR6_9DEIN</name>
<organism evidence="2">
    <name type="scientific">Oceanithermus profundus</name>
    <dbReference type="NCBI Taxonomy" id="187137"/>
    <lineage>
        <taxon>Bacteria</taxon>
        <taxon>Thermotogati</taxon>
        <taxon>Deinococcota</taxon>
        <taxon>Deinococci</taxon>
        <taxon>Thermales</taxon>
        <taxon>Thermaceae</taxon>
        <taxon>Oceanithermus</taxon>
    </lineage>
</organism>
<dbReference type="AlphaFoldDB" id="A0A7C4ZIR6"/>
<dbReference type="EMBL" id="DRPZ01000289">
    <property type="protein sequence ID" value="HGY10659.1"/>
    <property type="molecule type" value="Genomic_DNA"/>
</dbReference>
<sequence length="98" mass="11058">MEQRKPASRTAFFRVTRSRAVLVLAVLLFAFAACNRKATEERAFGKAVNQEDFKPVSSDYITNNPDSARALQEAISRNSGGNLEELIKEGRVFRQEKH</sequence>
<keyword evidence="1" id="KW-0732">Signal</keyword>
<dbReference type="Proteomes" id="UP000885759">
    <property type="component" value="Unassembled WGS sequence"/>
</dbReference>
<protein>
    <submittedName>
        <fullName evidence="2">Uncharacterized protein</fullName>
    </submittedName>
</protein>
<gene>
    <name evidence="2" type="ORF">ENK37_11530</name>
</gene>
<accession>A0A7C4ZIR6</accession>
<dbReference type="PROSITE" id="PS51257">
    <property type="entry name" value="PROKAR_LIPOPROTEIN"/>
    <property type="match status" value="1"/>
</dbReference>